<dbReference type="CDD" id="cd01335">
    <property type="entry name" value="Radical_SAM"/>
    <property type="match status" value="1"/>
</dbReference>
<dbReference type="GO" id="GO:0005737">
    <property type="term" value="C:cytoplasm"/>
    <property type="evidence" value="ECO:0007669"/>
    <property type="project" value="UniProtKB-SubCell"/>
</dbReference>
<evidence type="ECO:0000256" key="4">
    <source>
        <dbReference type="ARBA" id="ARBA00022485"/>
    </source>
</evidence>
<dbReference type="EC" id="1.97.1.4" evidence="10"/>
<keyword evidence="4 10" id="KW-0004">4Fe-4S</keyword>
<dbReference type="Proteomes" id="UP000245288">
    <property type="component" value="Unassembled WGS sequence"/>
</dbReference>
<dbReference type="SFLD" id="SFLDG01066">
    <property type="entry name" value="organic_radical-activating_enz"/>
    <property type="match status" value="1"/>
</dbReference>
<keyword evidence="12" id="KW-0456">Lyase</keyword>
<gene>
    <name evidence="12" type="primary">pflA</name>
    <name evidence="12" type="ORF">LG34_03650</name>
</gene>
<dbReference type="EMBL" id="JRFU01000035">
    <property type="protein sequence ID" value="PWE87506.1"/>
    <property type="molecule type" value="Genomic_DNA"/>
</dbReference>
<evidence type="ECO:0000256" key="3">
    <source>
        <dbReference type="ARBA" id="ARBA00021356"/>
    </source>
</evidence>
<evidence type="ECO:0000256" key="5">
    <source>
        <dbReference type="ARBA" id="ARBA00022691"/>
    </source>
</evidence>
<dbReference type="Gene3D" id="3.20.20.70">
    <property type="entry name" value="Aldolase class I"/>
    <property type="match status" value="1"/>
</dbReference>
<keyword evidence="12" id="KW-0670">Pyruvate</keyword>
<dbReference type="InterPro" id="IPR012839">
    <property type="entry name" value="Organic_radical_activase"/>
</dbReference>
<dbReference type="OrthoDB" id="9782387at2"/>
<evidence type="ECO:0000256" key="10">
    <source>
        <dbReference type="RuleBase" id="RU362053"/>
    </source>
</evidence>
<dbReference type="PROSITE" id="PS01087">
    <property type="entry name" value="RADICAL_ACTIVATING"/>
    <property type="match status" value="1"/>
</dbReference>
<comment type="cofactor">
    <cofactor evidence="10">
        <name>[4Fe-4S] cluster</name>
        <dbReference type="ChEBI" id="CHEBI:49883"/>
    </cofactor>
    <text evidence="10">Binds 1 [4Fe-4S] cluster. The cluster is coordinated with 3 cysteines and an exchangeable S-adenosyl-L-methionine.</text>
</comment>
<evidence type="ECO:0000313" key="13">
    <source>
        <dbReference type="Proteomes" id="UP000245288"/>
    </source>
</evidence>
<keyword evidence="10" id="KW-0963">Cytoplasm</keyword>
<keyword evidence="5 10" id="KW-0949">S-adenosyl-L-methionine</keyword>
<keyword evidence="9 10" id="KW-0411">Iron-sulfur</keyword>
<dbReference type="InterPro" id="IPR013785">
    <property type="entry name" value="Aldolase_TIM"/>
</dbReference>
<name>A0A2V1JTG4_EUBRA</name>
<dbReference type="SUPFAM" id="SSF102114">
    <property type="entry name" value="Radical SAM enzymes"/>
    <property type="match status" value="1"/>
</dbReference>
<reference evidence="12 13" key="1">
    <citation type="submission" date="2014-09" db="EMBL/GenBank/DDBJ databases">
        <title>Butyrate-producing bacteria isolated from human gut.</title>
        <authorList>
            <person name="Zhang Q."/>
            <person name="Zhao L."/>
        </authorList>
    </citation>
    <scope>NUCLEOTIDE SEQUENCE [LARGE SCALE GENOMIC DNA]</scope>
    <source>
        <strain evidence="12 13">21</strain>
    </source>
</reference>
<dbReference type="GO" id="GO:0016829">
    <property type="term" value="F:lyase activity"/>
    <property type="evidence" value="ECO:0007669"/>
    <property type="project" value="UniProtKB-KW"/>
</dbReference>
<dbReference type="PROSITE" id="PS51918">
    <property type="entry name" value="RADICAL_SAM"/>
    <property type="match status" value="1"/>
</dbReference>
<comment type="catalytic activity">
    <reaction evidence="10">
        <text>glycyl-[formate C-acetyltransferase] + reduced [flavodoxin] + S-adenosyl-L-methionine = glycin-2-yl radical-[formate C-acetyltransferase] + semiquinone [flavodoxin] + 5'-deoxyadenosine + L-methionine + H(+)</text>
        <dbReference type="Rhea" id="RHEA:19225"/>
        <dbReference type="Rhea" id="RHEA-COMP:10622"/>
        <dbReference type="Rhea" id="RHEA-COMP:12190"/>
        <dbReference type="Rhea" id="RHEA-COMP:12191"/>
        <dbReference type="Rhea" id="RHEA-COMP:14480"/>
        <dbReference type="ChEBI" id="CHEBI:15378"/>
        <dbReference type="ChEBI" id="CHEBI:17319"/>
        <dbReference type="ChEBI" id="CHEBI:29947"/>
        <dbReference type="ChEBI" id="CHEBI:32722"/>
        <dbReference type="ChEBI" id="CHEBI:57618"/>
        <dbReference type="ChEBI" id="CHEBI:57844"/>
        <dbReference type="ChEBI" id="CHEBI:59789"/>
        <dbReference type="ChEBI" id="CHEBI:140311"/>
        <dbReference type="EC" id="1.97.1.4"/>
    </reaction>
</comment>
<sequence>MEKITGYVHSLESFGSVDGPGVRYVIFLSGCAMRCQFCHNPDTWEMKSGQPYTADQLLEKACRYRTYWKQKGGITVSGGEPLLQIDFVTELFRKAQEKGIHTTLDTSANPFTTKEPFYSKWKELMQYTDLILLDIKHIDPEGHLELTGQPNDNILAMARELSDMGKPVWIRHVLVPERNDKDEYLYRLADFIHTLKNVERVEVLPYHTLGVFKWENLGIPYPLEGIKPPTKERVENAERVLGAGAFAKK</sequence>
<dbReference type="SFLD" id="SFLDS00029">
    <property type="entry name" value="Radical_SAM"/>
    <property type="match status" value="1"/>
</dbReference>
<keyword evidence="8 10" id="KW-0408">Iron</keyword>
<dbReference type="InterPro" id="IPR034457">
    <property type="entry name" value="Organic_radical-activating"/>
</dbReference>
<organism evidence="12 13">
    <name type="scientific">Eubacterium ramulus</name>
    <dbReference type="NCBI Taxonomy" id="39490"/>
    <lineage>
        <taxon>Bacteria</taxon>
        <taxon>Bacillati</taxon>
        <taxon>Bacillota</taxon>
        <taxon>Clostridia</taxon>
        <taxon>Eubacteriales</taxon>
        <taxon>Eubacteriaceae</taxon>
        <taxon>Eubacterium</taxon>
    </lineage>
</organism>
<proteinExistence type="inferred from homology"/>
<dbReference type="PIRSF" id="PIRSF000371">
    <property type="entry name" value="PFL_act_enz"/>
    <property type="match status" value="1"/>
</dbReference>
<accession>A0A2V1JTG4</accession>
<dbReference type="RefSeq" id="WP_109214895.1">
    <property type="nucleotide sequence ID" value="NZ_CABMEW010000010.1"/>
</dbReference>
<dbReference type="GO" id="GO:0046872">
    <property type="term" value="F:metal ion binding"/>
    <property type="evidence" value="ECO:0007669"/>
    <property type="project" value="UniProtKB-UniRule"/>
</dbReference>
<evidence type="ECO:0000256" key="1">
    <source>
        <dbReference type="ARBA" id="ARBA00003141"/>
    </source>
</evidence>
<keyword evidence="6 10" id="KW-0479">Metal-binding</keyword>
<evidence type="ECO:0000256" key="2">
    <source>
        <dbReference type="ARBA" id="ARBA00009777"/>
    </source>
</evidence>
<evidence type="ECO:0000256" key="6">
    <source>
        <dbReference type="ARBA" id="ARBA00022723"/>
    </source>
</evidence>
<dbReference type="InterPro" id="IPR012838">
    <property type="entry name" value="PFL1_activating"/>
</dbReference>
<dbReference type="AlphaFoldDB" id="A0A2V1JTG4"/>
<evidence type="ECO:0000313" key="12">
    <source>
        <dbReference type="EMBL" id="PWE87506.1"/>
    </source>
</evidence>
<dbReference type="InterPro" id="IPR058240">
    <property type="entry name" value="rSAM_sf"/>
</dbReference>
<keyword evidence="13" id="KW-1185">Reference proteome</keyword>
<comment type="function">
    <text evidence="1 10">Activation of pyruvate formate-lyase under anaerobic conditions by generation of an organic free radical, using S-adenosylmethionine and reduced flavodoxin as cosubstrates to produce 5'-deoxy-adenosine.</text>
</comment>
<evidence type="ECO:0000256" key="8">
    <source>
        <dbReference type="ARBA" id="ARBA00023004"/>
    </source>
</evidence>
<comment type="subcellular location">
    <subcellularLocation>
        <location evidence="10">Cytoplasm</location>
    </subcellularLocation>
</comment>
<feature type="domain" description="Radical SAM core" evidence="11">
    <location>
        <begin position="17"/>
        <end position="245"/>
    </location>
</feature>
<dbReference type="InterPro" id="IPR001989">
    <property type="entry name" value="Radical_activat_CS"/>
</dbReference>
<dbReference type="PANTHER" id="PTHR30352:SF5">
    <property type="entry name" value="PYRUVATE FORMATE-LYASE 1-ACTIVATING ENZYME"/>
    <property type="match status" value="1"/>
</dbReference>
<protein>
    <recommendedName>
        <fullName evidence="3 10">Pyruvate formate-lyase-activating enzyme</fullName>
        <ecNumber evidence="10">1.97.1.4</ecNumber>
    </recommendedName>
</protein>
<dbReference type="GO" id="GO:0051539">
    <property type="term" value="F:4 iron, 4 sulfur cluster binding"/>
    <property type="evidence" value="ECO:0007669"/>
    <property type="project" value="UniProtKB-UniRule"/>
</dbReference>
<dbReference type="PANTHER" id="PTHR30352">
    <property type="entry name" value="PYRUVATE FORMATE-LYASE-ACTIVATING ENZYME"/>
    <property type="match status" value="1"/>
</dbReference>
<dbReference type="GO" id="GO:0043365">
    <property type="term" value="F:[formate-C-acetyltransferase]-activating enzyme activity"/>
    <property type="evidence" value="ECO:0007669"/>
    <property type="project" value="UniProtKB-UniRule"/>
</dbReference>
<evidence type="ECO:0000256" key="9">
    <source>
        <dbReference type="ARBA" id="ARBA00023014"/>
    </source>
</evidence>
<evidence type="ECO:0000256" key="7">
    <source>
        <dbReference type="ARBA" id="ARBA00023002"/>
    </source>
</evidence>
<dbReference type="NCBIfam" id="TIGR02493">
    <property type="entry name" value="PFLA"/>
    <property type="match status" value="1"/>
</dbReference>
<dbReference type="InterPro" id="IPR007197">
    <property type="entry name" value="rSAM"/>
</dbReference>
<comment type="caution">
    <text evidence="12">The sequence shown here is derived from an EMBL/GenBank/DDBJ whole genome shotgun (WGS) entry which is preliminary data.</text>
</comment>
<dbReference type="Pfam" id="PF04055">
    <property type="entry name" value="Radical_SAM"/>
    <property type="match status" value="1"/>
</dbReference>
<comment type="similarity">
    <text evidence="2 10">Belongs to the organic radical-activating enzymes family.</text>
</comment>
<keyword evidence="7 10" id="KW-0560">Oxidoreductase</keyword>
<evidence type="ECO:0000259" key="11">
    <source>
        <dbReference type="PROSITE" id="PS51918"/>
    </source>
</evidence>